<dbReference type="EMBL" id="FUYS01000005">
    <property type="protein sequence ID" value="SKB63116.1"/>
    <property type="molecule type" value="Genomic_DNA"/>
</dbReference>
<dbReference type="InterPro" id="IPR013324">
    <property type="entry name" value="RNA_pol_sigma_r3/r4-like"/>
</dbReference>
<comment type="similarity">
    <text evidence="1">Belongs to the sigma-70 factor family. ECF subfamily.</text>
</comment>
<dbReference type="InterPro" id="IPR007627">
    <property type="entry name" value="RNA_pol_sigma70_r2"/>
</dbReference>
<evidence type="ECO:0000259" key="5">
    <source>
        <dbReference type="Pfam" id="PF04542"/>
    </source>
</evidence>
<evidence type="ECO:0000256" key="3">
    <source>
        <dbReference type="ARBA" id="ARBA00023082"/>
    </source>
</evidence>
<dbReference type="InterPro" id="IPR000792">
    <property type="entry name" value="Tscrpt_reg_LuxR_C"/>
</dbReference>
<name>A0A1T5CUV5_9SPHI</name>
<dbReference type="OrthoDB" id="665113at2"/>
<dbReference type="GO" id="GO:0006352">
    <property type="term" value="P:DNA-templated transcription initiation"/>
    <property type="evidence" value="ECO:0007669"/>
    <property type="project" value="InterPro"/>
</dbReference>
<evidence type="ECO:0000256" key="4">
    <source>
        <dbReference type="ARBA" id="ARBA00023163"/>
    </source>
</evidence>
<dbReference type="Gene3D" id="1.10.1740.10">
    <property type="match status" value="1"/>
</dbReference>
<dbReference type="InterPro" id="IPR013325">
    <property type="entry name" value="RNA_pol_sigma_r2"/>
</dbReference>
<keyword evidence="2" id="KW-0805">Transcription regulation</keyword>
<keyword evidence="4" id="KW-0804">Transcription</keyword>
<sequence length="185" mass="21919">MDNDRPVNEEQHHVSLSEADFRLLFDLYWKRLLAFCQHHTDDDQAALDIVQDIYLSLWRRRSELHIHVSIEYYLFRAARMKISDYFREKYKRQRRDDCISSGFCEAVNNTEETIHYNDLDHFVDGLVNRLPCRCKQVYTLSRNSGLTNREIASQLSISEKTVEAHLTKALGYIKDNLELPPPKKK</sequence>
<evidence type="ECO:0000313" key="8">
    <source>
        <dbReference type="Proteomes" id="UP000190541"/>
    </source>
</evidence>
<dbReference type="Proteomes" id="UP000190541">
    <property type="component" value="Unassembled WGS sequence"/>
</dbReference>
<dbReference type="PANTHER" id="PTHR43133">
    <property type="entry name" value="RNA POLYMERASE ECF-TYPE SIGMA FACTO"/>
    <property type="match status" value="1"/>
</dbReference>
<dbReference type="NCBIfam" id="TIGR02985">
    <property type="entry name" value="Sig70_bacteroi1"/>
    <property type="match status" value="1"/>
</dbReference>
<dbReference type="GO" id="GO:0016987">
    <property type="term" value="F:sigma factor activity"/>
    <property type="evidence" value="ECO:0007669"/>
    <property type="project" value="UniProtKB-KW"/>
</dbReference>
<keyword evidence="8" id="KW-1185">Reference proteome</keyword>
<organism evidence="7 8">
    <name type="scientific">Parapedobacter luteus</name>
    <dbReference type="NCBI Taxonomy" id="623280"/>
    <lineage>
        <taxon>Bacteria</taxon>
        <taxon>Pseudomonadati</taxon>
        <taxon>Bacteroidota</taxon>
        <taxon>Sphingobacteriia</taxon>
        <taxon>Sphingobacteriales</taxon>
        <taxon>Sphingobacteriaceae</taxon>
        <taxon>Parapedobacter</taxon>
    </lineage>
</organism>
<accession>A0A1T5CUV5</accession>
<proteinExistence type="inferred from homology"/>
<dbReference type="STRING" id="623280.SAMN05660226_02363"/>
<dbReference type="SUPFAM" id="SSF88946">
    <property type="entry name" value="Sigma2 domain of RNA polymerase sigma factors"/>
    <property type="match status" value="1"/>
</dbReference>
<feature type="domain" description="RNA polymerase sigma factor 70 region 4 type 2" evidence="6">
    <location>
        <begin position="126"/>
        <end position="170"/>
    </location>
</feature>
<dbReference type="InterPro" id="IPR036388">
    <property type="entry name" value="WH-like_DNA-bd_sf"/>
</dbReference>
<dbReference type="Gene3D" id="1.10.10.10">
    <property type="entry name" value="Winged helix-like DNA-binding domain superfamily/Winged helix DNA-binding domain"/>
    <property type="match status" value="1"/>
</dbReference>
<evidence type="ECO:0000259" key="6">
    <source>
        <dbReference type="Pfam" id="PF08281"/>
    </source>
</evidence>
<dbReference type="InterPro" id="IPR014284">
    <property type="entry name" value="RNA_pol_sigma-70_dom"/>
</dbReference>
<evidence type="ECO:0000313" key="7">
    <source>
        <dbReference type="EMBL" id="SKB63116.1"/>
    </source>
</evidence>
<dbReference type="SUPFAM" id="SSF88659">
    <property type="entry name" value="Sigma3 and sigma4 domains of RNA polymerase sigma factors"/>
    <property type="match status" value="1"/>
</dbReference>
<dbReference type="AlphaFoldDB" id="A0A1T5CUV5"/>
<feature type="domain" description="RNA polymerase sigma-70 region 2" evidence="5">
    <location>
        <begin position="24"/>
        <end position="89"/>
    </location>
</feature>
<dbReference type="InterPro" id="IPR014327">
    <property type="entry name" value="RNA_pol_sigma70_bacteroid"/>
</dbReference>
<dbReference type="Pfam" id="PF04542">
    <property type="entry name" value="Sigma70_r2"/>
    <property type="match status" value="1"/>
</dbReference>
<evidence type="ECO:0000256" key="2">
    <source>
        <dbReference type="ARBA" id="ARBA00023015"/>
    </source>
</evidence>
<dbReference type="RefSeq" id="WP_079717053.1">
    <property type="nucleotide sequence ID" value="NZ_FUYS01000005.1"/>
</dbReference>
<dbReference type="PANTHER" id="PTHR43133:SF46">
    <property type="entry name" value="RNA POLYMERASE SIGMA-70 FACTOR ECF SUBFAMILY"/>
    <property type="match status" value="1"/>
</dbReference>
<keyword evidence="3" id="KW-0731">Sigma factor</keyword>
<dbReference type="PRINTS" id="PR00038">
    <property type="entry name" value="HTHLUXR"/>
</dbReference>
<reference evidence="7 8" key="1">
    <citation type="submission" date="2017-02" db="EMBL/GenBank/DDBJ databases">
        <authorList>
            <person name="Peterson S.W."/>
        </authorList>
    </citation>
    <scope>NUCLEOTIDE SEQUENCE [LARGE SCALE GENOMIC DNA]</scope>
    <source>
        <strain evidence="7 8">DSM 22899</strain>
    </source>
</reference>
<dbReference type="GO" id="GO:0003677">
    <property type="term" value="F:DNA binding"/>
    <property type="evidence" value="ECO:0007669"/>
    <property type="project" value="InterPro"/>
</dbReference>
<dbReference type="InterPro" id="IPR039425">
    <property type="entry name" value="RNA_pol_sigma-70-like"/>
</dbReference>
<gene>
    <name evidence="7" type="ORF">SAMN05660226_02363</name>
</gene>
<evidence type="ECO:0000256" key="1">
    <source>
        <dbReference type="ARBA" id="ARBA00010641"/>
    </source>
</evidence>
<dbReference type="Pfam" id="PF08281">
    <property type="entry name" value="Sigma70_r4_2"/>
    <property type="match status" value="1"/>
</dbReference>
<protein>
    <submittedName>
        <fullName evidence="7">RNA polymerase sigma-70 factor, ECF subfamily</fullName>
    </submittedName>
</protein>
<dbReference type="NCBIfam" id="TIGR02937">
    <property type="entry name" value="sigma70-ECF"/>
    <property type="match status" value="1"/>
</dbReference>
<dbReference type="InterPro" id="IPR013249">
    <property type="entry name" value="RNA_pol_sigma70_r4_t2"/>
</dbReference>